<keyword evidence="1" id="KW-0175">Coiled coil</keyword>
<gene>
    <name evidence="3" type="ORF">M9Y10_036291</name>
</gene>
<proteinExistence type="predicted"/>
<name>A0ABR2GUZ8_9EUKA</name>
<evidence type="ECO:0000313" key="4">
    <source>
        <dbReference type="Proteomes" id="UP001470230"/>
    </source>
</evidence>
<accession>A0ABR2GUZ8</accession>
<evidence type="ECO:0000313" key="3">
    <source>
        <dbReference type="EMBL" id="KAK8837754.1"/>
    </source>
</evidence>
<reference evidence="3 4" key="1">
    <citation type="submission" date="2024-04" db="EMBL/GenBank/DDBJ databases">
        <title>Tritrichomonas musculus Genome.</title>
        <authorList>
            <person name="Alves-Ferreira E."/>
            <person name="Grigg M."/>
            <person name="Lorenzi H."/>
            <person name="Galac M."/>
        </authorList>
    </citation>
    <scope>NUCLEOTIDE SEQUENCE [LARGE SCALE GENOMIC DNA]</scope>
    <source>
        <strain evidence="3 4">EAF2021</strain>
    </source>
</reference>
<keyword evidence="4" id="KW-1185">Reference proteome</keyword>
<evidence type="ECO:0000256" key="1">
    <source>
        <dbReference type="SAM" id="Coils"/>
    </source>
</evidence>
<feature type="region of interest" description="Disordered" evidence="2">
    <location>
        <begin position="1"/>
        <end position="22"/>
    </location>
</feature>
<comment type="caution">
    <text evidence="3">The sequence shown here is derived from an EMBL/GenBank/DDBJ whole genome shotgun (WGS) entry which is preliminary data.</text>
</comment>
<organism evidence="3 4">
    <name type="scientific">Tritrichomonas musculus</name>
    <dbReference type="NCBI Taxonomy" id="1915356"/>
    <lineage>
        <taxon>Eukaryota</taxon>
        <taxon>Metamonada</taxon>
        <taxon>Parabasalia</taxon>
        <taxon>Tritrichomonadida</taxon>
        <taxon>Tritrichomonadidae</taxon>
        <taxon>Tritrichomonas</taxon>
    </lineage>
</organism>
<dbReference type="SUPFAM" id="SSF57997">
    <property type="entry name" value="Tropomyosin"/>
    <property type="match status" value="1"/>
</dbReference>
<evidence type="ECO:0000256" key="2">
    <source>
        <dbReference type="SAM" id="MobiDB-lite"/>
    </source>
</evidence>
<dbReference type="Proteomes" id="UP001470230">
    <property type="component" value="Unassembled WGS sequence"/>
</dbReference>
<sequence>MEIEDDFIEDSEQSEEEEEDDLFLTRTRVDPPKEIVLKPAVNIYPISSLAQQLLSKMYSLQMFGQSSIGASVSGSVYELGNHLRNMLETFPSFIKESNISANSQQYLLQKKLANTKTKIQNLQQINKQLKEKVRYNEKQLPDLNRQNDTEFSELDRINSEIKANICSLKKTINRLQKIKEENDQIQSENQIIKNTIDDLLTQYRRSCPGEIGRINKNIVKTEIGLRENSKRYRENLEKAQEIISSYNEPIHSLETRLADMNRRISVFRRPVKAPIKSKCRK</sequence>
<dbReference type="EMBL" id="JAPFFF010000058">
    <property type="protein sequence ID" value="KAK8837754.1"/>
    <property type="molecule type" value="Genomic_DNA"/>
</dbReference>
<feature type="coiled-coil region" evidence="1">
    <location>
        <begin position="112"/>
        <end position="202"/>
    </location>
</feature>
<protein>
    <submittedName>
        <fullName evidence="3">Uncharacterized protein</fullName>
    </submittedName>
</protein>